<proteinExistence type="predicted"/>
<feature type="coiled-coil region" evidence="4">
    <location>
        <begin position="35"/>
        <end position="62"/>
    </location>
</feature>
<dbReference type="InterPro" id="IPR005170">
    <property type="entry name" value="Transptr-assoc_dom"/>
</dbReference>
<evidence type="ECO:0000256" key="1">
    <source>
        <dbReference type="ARBA" id="ARBA00022737"/>
    </source>
</evidence>
<dbReference type="SUPFAM" id="SSF56176">
    <property type="entry name" value="FAD-binding/transporter-associated domain-like"/>
    <property type="match status" value="1"/>
</dbReference>
<dbReference type="Gene3D" id="3.90.1280.20">
    <property type="match status" value="1"/>
</dbReference>
<dbReference type="PANTHER" id="PTHR22777">
    <property type="entry name" value="HEMOLYSIN-RELATED"/>
    <property type="match status" value="1"/>
</dbReference>
<dbReference type="EMBL" id="DRFT01000184">
    <property type="protein sequence ID" value="HDZ50093.1"/>
    <property type="molecule type" value="Genomic_DNA"/>
</dbReference>
<dbReference type="InterPro" id="IPR046342">
    <property type="entry name" value="CBS_dom_sf"/>
</dbReference>
<gene>
    <name evidence="6" type="ORF">ENH69_02605</name>
</gene>
<evidence type="ECO:0000259" key="5">
    <source>
        <dbReference type="PROSITE" id="PS51371"/>
    </source>
</evidence>
<dbReference type="GO" id="GO:0050660">
    <property type="term" value="F:flavin adenine dinucleotide binding"/>
    <property type="evidence" value="ECO:0007669"/>
    <property type="project" value="InterPro"/>
</dbReference>
<dbReference type="InterPro" id="IPR036318">
    <property type="entry name" value="FAD-bd_PCMH-like_sf"/>
</dbReference>
<dbReference type="InterPro" id="IPR000644">
    <property type="entry name" value="CBS_dom"/>
</dbReference>
<name>A0A7C1MA39_UNCAE</name>
<dbReference type="Pfam" id="PF00571">
    <property type="entry name" value="CBS"/>
    <property type="match status" value="1"/>
</dbReference>
<dbReference type="PANTHER" id="PTHR22777:SF17">
    <property type="entry name" value="UPF0053 PROTEIN SLL0260"/>
    <property type="match status" value="1"/>
</dbReference>
<reference evidence="6" key="1">
    <citation type="journal article" date="2020" name="mSystems">
        <title>Genome- and Community-Level Interaction Insights into Carbon Utilization and Element Cycling Functions of Hydrothermarchaeota in Hydrothermal Sediment.</title>
        <authorList>
            <person name="Zhou Z."/>
            <person name="Liu Y."/>
            <person name="Xu W."/>
            <person name="Pan J."/>
            <person name="Luo Z.H."/>
            <person name="Li M."/>
        </authorList>
    </citation>
    <scope>NUCLEOTIDE SEQUENCE [LARGE SCALE GENOMIC DNA]</scope>
    <source>
        <strain evidence="6">HyVt-329</strain>
    </source>
</reference>
<evidence type="ECO:0000256" key="4">
    <source>
        <dbReference type="SAM" id="Coils"/>
    </source>
</evidence>
<sequence>TINLGRLFRRFQKEKIHLAIIVDEYGGVAGMLTIEDLLEEIVGEIEDEYDRAEEKITILKDGAALIKAETDIDEINEKLGTHLPEKTDAFESIGGFIFDVLGRIPVKEEIIEWKNLKIRIVDADKRHIKKVRIWRKAKGESEK</sequence>
<comment type="caution">
    <text evidence="6">The sequence shown here is derived from an EMBL/GenBank/DDBJ whole genome shotgun (WGS) entry which is preliminary data.</text>
</comment>
<accession>A0A7C1MA39</accession>
<evidence type="ECO:0000256" key="3">
    <source>
        <dbReference type="PROSITE-ProRule" id="PRU00703"/>
    </source>
</evidence>
<feature type="domain" description="CBS" evidence="5">
    <location>
        <begin position="1"/>
        <end position="48"/>
    </location>
</feature>
<dbReference type="PROSITE" id="PS51371">
    <property type="entry name" value="CBS"/>
    <property type="match status" value="1"/>
</dbReference>
<keyword evidence="1" id="KW-0677">Repeat</keyword>
<organism evidence="6">
    <name type="scientific">Aerophobetes bacterium</name>
    <dbReference type="NCBI Taxonomy" id="2030807"/>
    <lineage>
        <taxon>Bacteria</taxon>
        <taxon>Candidatus Aerophobota</taxon>
    </lineage>
</organism>
<dbReference type="Gene3D" id="3.30.465.10">
    <property type="match status" value="1"/>
</dbReference>
<dbReference type="Pfam" id="PF03471">
    <property type="entry name" value="CorC_HlyC"/>
    <property type="match status" value="1"/>
</dbReference>
<dbReference type="Proteomes" id="UP000885667">
    <property type="component" value="Unassembled WGS sequence"/>
</dbReference>
<evidence type="ECO:0000313" key="6">
    <source>
        <dbReference type="EMBL" id="HDZ50093.1"/>
    </source>
</evidence>
<evidence type="ECO:0000256" key="2">
    <source>
        <dbReference type="ARBA" id="ARBA00023122"/>
    </source>
</evidence>
<dbReference type="AlphaFoldDB" id="A0A7C1MA39"/>
<dbReference type="GO" id="GO:0005886">
    <property type="term" value="C:plasma membrane"/>
    <property type="evidence" value="ECO:0007669"/>
    <property type="project" value="TreeGrafter"/>
</dbReference>
<protein>
    <submittedName>
        <fullName evidence="6">CBS domain-containing protein</fullName>
    </submittedName>
</protein>
<keyword evidence="2 3" id="KW-0129">CBS domain</keyword>
<keyword evidence="4" id="KW-0175">Coiled coil</keyword>
<dbReference type="InterPro" id="IPR016169">
    <property type="entry name" value="FAD-bd_PCMH_sub2"/>
</dbReference>
<dbReference type="SMART" id="SM01091">
    <property type="entry name" value="CorC_HlyC"/>
    <property type="match status" value="1"/>
</dbReference>
<feature type="non-terminal residue" evidence="6">
    <location>
        <position position="1"/>
    </location>
</feature>
<dbReference type="SUPFAM" id="SSF54631">
    <property type="entry name" value="CBS-domain pair"/>
    <property type="match status" value="1"/>
</dbReference>